<gene>
    <name evidence="9" type="ORF">GGR04_003910</name>
</gene>
<sequence length="174" mass="19240">MRLGAVARGQREALREVYDLTSAKLFGIILRILHDREEAEDVLQDVYVTVWNRADRYDPARASPVTWLATIARNRAIDRLRALGPRRAGASMEDAETLADEAPDALSRLEADDEARALRRCLETLDARTRGSIVAAFFGGVTYEDVAAREGVPLGTMKSTIRRGLIRLKGCLGS</sequence>
<comment type="similarity">
    <text evidence="1 6">Belongs to the sigma-70 factor family. ECF subfamily.</text>
</comment>
<dbReference type="Pfam" id="PF08281">
    <property type="entry name" value="Sigma70_r4_2"/>
    <property type="match status" value="1"/>
</dbReference>
<feature type="domain" description="RNA polymerase sigma-70 region 2" evidence="7">
    <location>
        <begin position="23"/>
        <end position="82"/>
    </location>
</feature>
<name>A0A7W6H7L9_9HYPH</name>
<evidence type="ECO:0000259" key="8">
    <source>
        <dbReference type="Pfam" id="PF08281"/>
    </source>
</evidence>
<evidence type="ECO:0000256" key="4">
    <source>
        <dbReference type="ARBA" id="ARBA00023125"/>
    </source>
</evidence>
<dbReference type="InterPro" id="IPR036388">
    <property type="entry name" value="WH-like_DNA-bd_sf"/>
</dbReference>
<dbReference type="RefSeq" id="WP_246393398.1">
    <property type="nucleotide sequence ID" value="NZ_JACIEK010000014.1"/>
</dbReference>
<dbReference type="CDD" id="cd06171">
    <property type="entry name" value="Sigma70_r4"/>
    <property type="match status" value="1"/>
</dbReference>
<comment type="caution">
    <text evidence="9">The sequence shown here is derived from an EMBL/GenBank/DDBJ whole genome shotgun (WGS) entry which is preliminary data.</text>
</comment>
<dbReference type="PANTHER" id="PTHR43133">
    <property type="entry name" value="RNA POLYMERASE ECF-TYPE SIGMA FACTO"/>
    <property type="match status" value="1"/>
</dbReference>
<evidence type="ECO:0000256" key="6">
    <source>
        <dbReference type="RuleBase" id="RU000716"/>
    </source>
</evidence>
<dbReference type="NCBIfam" id="TIGR02937">
    <property type="entry name" value="sigma70-ECF"/>
    <property type="match status" value="1"/>
</dbReference>
<dbReference type="GO" id="GO:0016987">
    <property type="term" value="F:sigma factor activity"/>
    <property type="evidence" value="ECO:0007669"/>
    <property type="project" value="UniProtKB-KW"/>
</dbReference>
<dbReference type="InterPro" id="IPR039425">
    <property type="entry name" value="RNA_pol_sigma-70-like"/>
</dbReference>
<dbReference type="PROSITE" id="PS01063">
    <property type="entry name" value="SIGMA70_ECF"/>
    <property type="match status" value="1"/>
</dbReference>
<evidence type="ECO:0000256" key="5">
    <source>
        <dbReference type="ARBA" id="ARBA00023163"/>
    </source>
</evidence>
<dbReference type="GO" id="GO:0006352">
    <property type="term" value="P:DNA-templated transcription initiation"/>
    <property type="evidence" value="ECO:0007669"/>
    <property type="project" value="InterPro"/>
</dbReference>
<feature type="domain" description="RNA polymerase sigma factor 70 region 4 type 2" evidence="8">
    <location>
        <begin position="116"/>
        <end position="168"/>
    </location>
</feature>
<keyword evidence="5 6" id="KW-0804">Transcription</keyword>
<dbReference type="InterPro" id="IPR013325">
    <property type="entry name" value="RNA_pol_sigma_r2"/>
</dbReference>
<accession>A0A7W6H7L9</accession>
<dbReference type="Gene3D" id="1.10.1740.10">
    <property type="match status" value="1"/>
</dbReference>
<dbReference type="Gene3D" id="1.10.10.10">
    <property type="entry name" value="Winged helix-like DNA-binding domain superfamily/Winged helix DNA-binding domain"/>
    <property type="match status" value="1"/>
</dbReference>
<keyword evidence="4 6" id="KW-0238">DNA-binding</keyword>
<dbReference type="PANTHER" id="PTHR43133:SF62">
    <property type="entry name" value="RNA POLYMERASE SIGMA FACTOR SIGZ"/>
    <property type="match status" value="1"/>
</dbReference>
<keyword evidence="3 6" id="KW-0731">Sigma factor</keyword>
<dbReference type="InterPro" id="IPR013324">
    <property type="entry name" value="RNA_pol_sigma_r3/r4-like"/>
</dbReference>
<dbReference type="SUPFAM" id="SSF88946">
    <property type="entry name" value="Sigma2 domain of RNA polymerase sigma factors"/>
    <property type="match status" value="1"/>
</dbReference>
<dbReference type="InterPro" id="IPR014284">
    <property type="entry name" value="RNA_pol_sigma-70_dom"/>
</dbReference>
<evidence type="ECO:0000256" key="1">
    <source>
        <dbReference type="ARBA" id="ARBA00010641"/>
    </source>
</evidence>
<protein>
    <recommendedName>
        <fullName evidence="6">RNA polymerase sigma factor</fullName>
    </recommendedName>
</protein>
<dbReference type="AlphaFoldDB" id="A0A7W6H7L9"/>
<dbReference type="SUPFAM" id="SSF88659">
    <property type="entry name" value="Sigma3 and sigma4 domains of RNA polymerase sigma factors"/>
    <property type="match status" value="1"/>
</dbReference>
<reference evidence="9 10" key="1">
    <citation type="submission" date="2020-08" db="EMBL/GenBank/DDBJ databases">
        <title>Genomic Encyclopedia of Type Strains, Phase IV (KMG-IV): sequencing the most valuable type-strain genomes for metagenomic binning, comparative biology and taxonomic classification.</title>
        <authorList>
            <person name="Goeker M."/>
        </authorList>
    </citation>
    <scope>NUCLEOTIDE SEQUENCE [LARGE SCALE GENOMIC DNA]</scope>
    <source>
        <strain evidence="9 10">DSM 102238</strain>
    </source>
</reference>
<dbReference type="InterPro" id="IPR013249">
    <property type="entry name" value="RNA_pol_sigma70_r4_t2"/>
</dbReference>
<evidence type="ECO:0000313" key="10">
    <source>
        <dbReference type="Proteomes" id="UP000542776"/>
    </source>
</evidence>
<dbReference type="Pfam" id="PF04542">
    <property type="entry name" value="Sigma70_r2"/>
    <property type="match status" value="1"/>
</dbReference>
<evidence type="ECO:0000259" key="7">
    <source>
        <dbReference type="Pfam" id="PF04542"/>
    </source>
</evidence>
<dbReference type="GO" id="GO:0003677">
    <property type="term" value="F:DNA binding"/>
    <property type="evidence" value="ECO:0007669"/>
    <property type="project" value="UniProtKB-KW"/>
</dbReference>
<evidence type="ECO:0000256" key="3">
    <source>
        <dbReference type="ARBA" id="ARBA00023082"/>
    </source>
</evidence>
<dbReference type="InterPro" id="IPR007627">
    <property type="entry name" value="RNA_pol_sigma70_r2"/>
</dbReference>
<evidence type="ECO:0000313" key="9">
    <source>
        <dbReference type="EMBL" id="MBB4000036.1"/>
    </source>
</evidence>
<organism evidence="9 10">
    <name type="scientific">Aureimonas pseudogalii</name>
    <dbReference type="NCBI Taxonomy" id="1744844"/>
    <lineage>
        <taxon>Bacteria</taxon>
        <taxon>Pseudomonadati</taxon>
        <taxon>Pseudomonadota</taxon>
        <taxon>Alphaproteobacteria</taxon>
        <taxon>Hyphomicrobiales</taxon>
        <taxon>Aurantimonadaceae</taxon>
        <taxon>Aureimonas</taxon>
    </lineage>
</organism>
<keyword evidence="2 6" id="KW-0805">Transcription regulation</keyword>
<dbReference type="EMBL" id="JACIEK010000014">
    <property type="protein sequence ID" value="MBB4000036.1"/>
    <property type="molecule type" value="Genomic_DNA"/>
</dbReference>
<proteinExistence type="inferred from homology"/>
<dbReference type="Proteomes" id="UP000542776">
    <property type="component" value="Unassembled WGS sequence"/>
</dbReference>
<dbReference type="InterPro" id="IPR000838">
    <property type="entry name" value="RNA_pol_sigma70_ECF_CS"/>
</dbReference>
<keyword evidence="10" id="KW-1185">Reference proteome</keyword>
<evidence type="ECO:0000256" key="2">
    <source>
        <dbReference type="ARBA" id="ARBA00023015"/>
    </source>
</evidence>